<dbReference type="Gene3D" id="3.40.50.300">
    <property type="entry name" value="P-loop containing nucleotide triphosphate hydrolases"/>
    <property type="match status" value="1"/>
</dbReference>
<dbReference type="RefSeq" id="WP_052881065.1">
    <property type="nucleotide sequence ID" value="NZ_CP010904.1"/>
</dbReference>
<dbReference type="KEGG" id="vbl:L21SP4_00681"/>
<dbReference type="SMART" id="SM00382">
    <property type="entry name" value="AAA"/>
    <property type="match status" value="1"/>
</dbReference>
<dbReference type="NCBIfam" id="NF038214">
    <property type="entry name" value="IS21_help_AAA"/>
    <property type="match status" value="1"/>
</dbReference>
<dbReference type="Pfam" id="PF01695">
    <property type="entry name" value="IstB_IS21"/>
    <property type="match status" value="1"/>
</dbReference>
<protein>
    <submittedName>
        <fullName evidence="5 6">DNA replication protein</fullName>
    </submittedName>
</protein>
<dbReference type="InterPro" id="IPR047661">
    <property type="entry name" value="IstB"/>
</dbReference>
<name>A0A0G3EFS1_9BACT</name>
<proteinExistence type="inferred from homology"/>
<reference evidence="5 9" key="2">
    <citation type="journal article" date="2016" name="ISME J.">
        <title>Characterization of the first cultured representative of Verrucomicrobia subdivision 5 indicates the proposal of a novel phylum.</title>
        <authorList>
            <person name="Spring S."/>
            <person name="Bunk B."/>
            <person name="Sproer C."/>
            <person name="Schumann P."/>
            <person name="Rohde M."/>
            <person name="Tindall B.J."/>
            <person name="Klenk H.P."/>
        </authorList>
    </citation>
    <scope>NUCLEOTIDE SEQUENCE [LARGE SCALE GENOMIC DNA]</scope>
    <source>
        <strain evidence="5 9">L21-Fru-AB</strain>
    </source>
</reference>
<dbReference type="GO" id="GO:0005524">
    <property type="term" value="F:ATP binding"/>
    <property type="evidence" value="ECO:0007669"/>
    <property type="project" value="UniProtKB-KW"/>
</dbReference>
<evidence type="ECO:0000259" key="4">
    <source>
        <dbReference type="SMART" id="SM00382"/>
    </source>
</evidence>
<gene>
    <name evidence="5" type="primary">dnaC_1</name>
    <name evidence="5" type="ORF">L21SP4_00375</name>
    <name evidence="6" type="ORF">L21SP4_00681</name>
    <name evidence="7" type="ORF">L21SP4_01976</name>
    <name evidence="8" type="ORF">L21SP4_02002</name>
</gene>
<evidence type="ECO:0000256" key="2">
    <source>
        <dbReference type="ARBA" id="ARBA00022741"/>
    </source>
</evidence>
<dbReference type="PANTHER" id="PTHR30050:SF4">
    <property type="entry name" value="ATP-BINDING PROTEIN RV3427C IN INSERTION SEQUENCE-RELATED"/>
    <property type="match status" value="1"/>
</dbReference>
<dbReference type="InterPro" id="IPR028350">
    <property type="entry name" value="DNAC/IstB-like"/>
</dbReference>
<accession>A0A0G3EFS1</accession>
<dbReference type="Proteomes" id="UP000035268">
    <property type="component" value="Chromosome"/>
</dbReference>
<dbReference type="EMBL" id="CP010904">
    <property type="protein sequence ID" value="AKJ65211.1"/>
    <property type="molecule type" value="Genomic_DNA"/>
</dbReference>
<sequence>MTTPASLAMTLRALRLPDVLNEYERLAAEATQEQWTYERYLAAVMESELHARGERRTQRLLKRSGLPDGKSLDTLNLKLLPTKVQRQIPALVDGGFVERAENVLAFGLPGRGKTHLLTAIGRELVLRHGTTVLFTTAFHLVQKLLTAKRDLAIEALLKKLDRFEVVILDDIGYVQQSREEMEVLFTFLSERYERRSLMISSNLVFSEWDKIFKDPMTTAAAIDRVVHHSTILELNGESYRARKAGERNRKR</sequence>
<evidence type="ECO:0000313" key="9">
    <source>
        <dbReference type="Proteomes" id="UP000035268"/>
    </source>
</evidence>
<dbReference type="PATRIC" id="fig|1609981.3.peg.2054"/>
<dbReference type="PANTHER" id="PTHR30050">
    <property type="entry name" value="CHROMOSOMAL REPLICATION INITIATOR PROTEIN DNAA"/>
    <property type="match status" value="1"/>
</dbReference>
<dbReference type="InterPro" id="IPR002611">
    <property type="entry name" value="IstB_ATP-bd"/>
</dbReference>
<evidence type="ECO:0000313" key="6">
    <source>
        <dbReference type="EMBL" id="AKJ63950.1"/>
    </source>
</evidence>
<dbReference type="KEGG" id="vbl:L21SP4_01976"/>
<dbReference type="EMBL" id="CP010904">
    <property type="protein sequence ID" value="AKJ63655.1"/>
    <property type="molecule type" value="Genomic_DNA"/>
</dbReference>
<feature type="domain" description="AAA+ ATPase" evidence="4">
    <location>
        <begin position="99"/>
        <end position="232"/>
    </location>
</feature>
<dbReference type="KEGG" id="vbl:L21SP4_02002"/>
<dbReference type="PIRSF" id="PIRSF003073">
    <property type="entry name" value="DNAC_TnpB_IstB"/>
    <property type="match status" value="1"/>
</dbReference>
<dbReference type="CDD" id="cd00009">
    <property type="entry name" value="AAA"/>
    <property type="match status" value="1"/>
</dbReference>
<organism evidence="5 9">
    <name type="scientific">Kiritimatiella glycovorans</name>
    <dbReference type="NCBI Taxonomy" id="1307763"/>
    <lineage>
        <taxon>Bacteria</taxon>
        <taxon>Pseudomonadati</taxon>
        <taxon>Kiritimatiellota</taxon>
        <taxon>Kiritimatiellia</taxon>
        <taxon>Kiritimatiellales</taxon>
        <taxon>Kiritimatiellaceae</taxon>
        <taxon>Kiritimatiella</taxon>
    </lineage>
</organism>
<evidence type="ECO:0000313" key="5">
    <source>
        <dbReference type="EMBL" id="AKJ63655.1"/>
    </source>
</evidence>
<dbReference type="SUPFAM" id="SSF52540">
    <property type="entry name" value="P-loop containing nucleoside triphosphate hydrolases"/>
    <property type="match status" value="1"/>
</dbReference>
<keyword evidence="3" id="KW-0067">ATP-binding</keyword>
<dbReference type="InterPro" id="IPR027417">
    <property type="entry name" value="P-loop_NTPase"/>
</dbReference>
<evidence type="ECO:0000256" key="1">
    <source>
        <dbReference type="ARBA" id="ARBA00008059"/>
    </source>
</evidence>
<keyword evidence="2" id="KW-0547">Nucleotide-binding</keyword>
<dbReference type="KEGG" id="vbl:L21SP4_00375"/>
<dbReference type="InterPro" id="IPR003593">
    <property type="entry name" value="AAA+_ATPase"/>
</dbReference>
<dbReference type="GO" id="GO:0006260">
    <property type="term" value="P:DNA replication"/>
    <property type="evidence" value="ECO:0007669"/>
    <property type="project" value="TreeGrafter"/>
</dbReference>
<reference evidence="9" key="1">
    <citation type="submission" date="2015-02" db="EMBL/GenBank/DDBJ databases">
        <title>Description and complete genome sequence of the first cultured representative of the subdivision 5 of the Verrucomicrobia phylum.</title>
        <authorList>
            <person name="Spring S."/>
            <person name="Bunk B."/>
            <person name="Sproer C."/>
            <person name="Klenk H.-P."/>
        </authorList>
    </citation>
    <scope>NUCLEOTIDE SEQUENCE [LARGE SCALE GENOMIC DNA]</scope>
    <source>
        <strain evidence="9">L21-Fru-AB</strain>
    </source>
</reference>
<dbReference type="EMBL" id="CP010904">
    <property type="protein sequence ID" value="AKJ63950.1"/>
    <property type="molecule type" value="Genomic_DNA"/>
</dbReference>
<dbReference type="OrthoDB" id="9776217at2"/>
<dbReference type="STRING" id="1307763.L21SP4_00375"/>
<evidence type="ECO:0000313" key="8">
    <source>
        <dbReference type="EMBL" id="AKJ65236.1"/>
    </source>
</evidence>
<comment type="similarity">
    <text evidence="1">Belongs to the IS21/IS1162 putative ATP-binding protein family.</text>
</comment>
<keyword evidence="9" id="KW-1185">Reference proteome</keyword>
<dbReference type="EMBL" id="CP010904">
    <property type="protein sequence ID" value="AKJ65236.1"/>
    <property type="molecule type" value="Genomic_DNA"/>
</dbReference>
<dbReference type="AlphaFoldDB" id="A0A0G3EFS1"/>
<evidence type="ECO:0000256" key="3">
    <source>
        <dbReference type="ARBA" id="ARBA00022840"/>
    </source>
</evidence>
<evidence type="ECO:0000313" key="7">
    <source>
        <dbReference type="EMBL" id="AKJ65211.1"/>
    </source>
</evidence>